<proteinExistence type="predicted"/>
<dbReference type="Proteomes" id="UP001482186">
    <property type="component" value="Unassembled WGS sequence"/>
</dbReference>
<name>A0ABV1EIE6_9FIRM</name>
<keyword evidence="2" id="KW-1185">Reference proteome</keyword>
<reference evidence="1 2" key="1">
    <citation type="submission" date="2024-04" db="EMBL/GenBank/DDBJ databases">
        <title>Human intestinal bacterial collection.</title>
        <authorList>
            <person name="Pauvert C."/>
            <person name="Hitch T.C.A."/>
            <person name="Clavel T."/>
        </authorList>
    </citation>
    <scope>NUCLEOTIDE SEQUENCE [LARGE SCALE GENOMIC DNA]</scope>
    <source>
        <strain evidence="1 2">CLA-AA-H141</strain>
    </source>
</reference>
<accession>A0ABV1EIE6</accession>
<organism evidence="1 2">
    <name type="scientific">Coprococcus ammoniilyticus</name>
    <dbReference type="NCBI Taxonomy" id="2981785"/>
    <lineage>
        <taxon>Bacteria</taxon>
        <taxon>Bacillati</taxon>
        <taxon>Bacillota</taxon>
        <taxon>Clostridia</taxon>
        <taxon>Lachnospirales</taxon>
        <taxon>Lachnospiraceae</taxon>
        <taxon>Coprococcus</taxon>
    </lineage>
</organism>
<dbReference type="RefSeq" id="WP_238050962.1">
    <property type="nucleotide sequence ID" value="NZ_JBBNFM010000003.1"/>
</dbReference>
<dbReference type="EMBL" id="JBBNFM010000003">
    <property type="protein sequence ID" value="MEQ2453775.1"/>
    <property type="molecule type" value="Genomic_DNA"/>
</dbReference>
<protein>
    <submittedName>
        <fullName evidence="1">Uncharacterized protein</fullName>
    </submittedName>
</protein>
<comment type="caution">
    <text evidence="1">The sequence shown here is derived from an EMBL/GenBank/DDBJ whole genome shotgun (WGS) entry which is preliminary data.</text>
</comment>
<evidence type="ECO:0000313" key="2">
    <source>
        <dbReference type="Proteomes" id="UP001482186"/>
    </source>
</evidence>
<gene>
    <name evidence="1" type="ORF">AAAT04_06895</name>
</gene>
<evidence type="ECO:0000313" key="1">
    <source>
        <dbReference type="EMBL" id="MEQ2453775.1"/>
    </source>
</evidence>
<sequence length="282" mass="33474">MYIDTHTKEAMEQSICSYLCVTPKDLRDLFEVAGNEAQQDKFIDGDKLNEIFNSFIKEHLSDKPIDEVLFFHLSRRLNTAEDCNVGNNLFDLLSTDNAMSLFLKEHDVEFAVSDKHLNLIYKGKEVSLEDTNQEHIPYLRWRLGHNANRIDFCFNGFLLKDLLYRNSYARELYDVPEFIGVLATFLKRRNIGTDFFENSKYYCFEYCVPLQKIMFDDNEKLGTEQKRLYLLNQILNRLYEYHTSDIRYMFDHDNPIIRLADSDTMDEKYFVTKEKITWDMLG</sequence>